<dbReference type="InterPro" id="IPR007543">
    <property type="entry name" value="LptD_C"/>
</dbReference>
<keyword evidence="1" id="KW-0472">Membrane</keyword>
<comment type="function">
    <text evidence="1">Involved in the assembly of lipopolysaccharide (LPS) at the surface of the outer membrane.</text>
</comment>
<feature type="domain" description="LptD C-terminal" evidence="2">
    <location>
        <begin position="275"/>
        <end position="645"/>
    </location>
</feature>
<evidence type="ECO:0000313" key="3">
    <source>
        <dbReference type="EMBL" id="WGV16767.1"/>
    </source>
</evidence>
<name>A0ABY8Q922_9RHOB</name>
<dbReference type="InterPro" id="IPR020889">
    <property type="entry name" value="LipoPS_assembly_LptD"/>
</dbReference>
<accession>A0ABY8Q922</accession>
<evidence type="ECO:0000259" key="2">
    <source>
        <dbReference type="Pfam" id="PF04453"/>
    </source>
</evidence>
<dbReference type="RefSeq" id="WP_281467441.1">
    <property type="nucleotide sequence ID" value="NZ_CP124535.1"/>
</dbReference>
<dbReference type="HAMAP" id="MF_01411">
    <property type="entry name" value="LPS_assembly_LptD"/>
    <property type="match status" value="1"/>
</dbReference>
<keyword evidence="4" id="KW-1185">Reference proteome</keyword>
<keyword evidence="1" id="KW-0998">Cell outer membrane</keyword>
<evidence type="ECO:0000256" key="1">
    <source>
        <dbReference type="HAMAP-Rule" id="MF_01411"/>
    </source>
</evidence>
<keyword evidence="1" id="KW-0732">Signal</keyword>
<comment type="subunit">
    <text evidence="1">Component of the lipopolysaccharide transport and assembly complex.</text>
</comment>
<comment type="similarity">
    <text evidence="1">Belongs to the LptD family.</text>
</comment>
<organism evidence="3 4">
    <name type="scientific">Fuscovulum ytuae</name>
    <dbReference type="NCBI Taxonomy" id="3042299"/>
    <lineage>
        <taxon>Bacteria</taxon>
        <taxon>Pseudomonadati</taxon>
        <taxon>Pseudomonadota</taxon>
        <taxon>Alphaproteobacteria</taxon>
        <taxon>Rhodobacterales</taxon>
        <taxon>Paracoccaceae</taxon>
        <taxon>Fuscovulum</taxon>
    </lineage>
</organism>
<dbReference type="Pfam" id="PF04453">
    <property type="entry name" value="LptD"/>
    <property type="match status" value="1"/>
</dbReference>
<evidence type="ECO:0000313" key="4">
    <source>
        <dbReference type="Proteomes" id="UP001230978"/>
    </source>
</evidence>
<protein>
    <recommendedName>
        <fullName evidence="1">LPS-assembly protein LptD</fullName>
    </recommendedName>
</protein>
<feature type="chain" id="PRO_5044935017" description="LPS-assembly protein LptD" evidence="1">
    <location>
        <begin position="18"/>
        <end position="718"/>
    </location>
</feature>
<dbReference type="PANTHER" id="PTHR30189">
    <property type="entry name" value="LPS-ASSEMBLY PROTEIN"/>
    <property type="match status" value="1"/>
</dbReference>
<dbReference type="PANTHER" id="PTHR30189:SF1">
    <property type="entry name" value="LPS-ASSEMBLY PROTEIN LPTD"/>
    <property type="match status" value="1"/>
</dbReference>
<dbReference type="InterPro" id="IPR050218">
    <property type="entry name" value="LptD"/>
</dbReference>
<dbReference type="Proteomes" id="UP001230978">
    <property type="component" value="Chromosome"/>
</dbReference>
<feature type="signal peptide" evidence="1">
    <location>
        <begin position="1"/>
        <end position="17"/>
    </location>
</feature>
<comment type="subcellular location">
    <subcellularLocation>
        <location evidence="1">Cell outer membrane</location>
    </subcellularLocation>
</comment>
<reference evidence="3 4" key="1">
    <citation type="submission" date="2023-04" db="EMBL/GenBank/DDBJ databases">
        <title>YMD61, complete Genome.</title>
        <authorList>
            <person name="Zhang J."/>
        </authorList>
    </citation>
    <scope>NUCLEOTIDE SEQUENCE [LARGE SCALE GENOMIC DNA]</scope>
    <source>
        <strain evidence="3 4">YMD61</strain>
    </source>
</reference>
<proteinExistence type="inferred from homology"/>
<sequence length="718" mass="77872" precursor="true">MRQHLIAFFLCATFAVAPTPTSLVLAQEAATLIADSLEIAGDNTLIADGSVEVFHQGRRMTASRIVYDQATDRLRIDGPIRLIDETGSTVIVAAQADLASDLTEGLMHSARIVLQEQLQISAAELRRSDGRYMQLDNTVASSCRICDADSAPLWEIRARRVLHDTQEKQIYFDHAQVRVGGLPVFYLPRLRMPDPSLERSTGFLQPTLVIRTDLGTGLTFPYFVTLGPSRDLTFSPTLTTTGALTLGLRYRQAYDNGAITLQGAISRDDLQPGQTRGYAMADGTFMLSNGYRLSFHAETVSDDAYLADYNISSADRLTNTLQLDKVTRETYFAGRLINFQSLRAGELGSATPYLLTDATYLRRFSLGPLGGEGMFRVAGHTHTRQSSVTTDSPDDADDVAEGADLGRLSVGADWRRDWITTGGLVVAALGEARIDAYQVQDDARYGGSTSRSFGAAAVELRWPWVRAGATTQEVIEPIAQIVWSDSSGRLIPNEDSRLVEFDASNLFSLNRFPGSDAVETGTRLALGMSWTRIAEEGWSYGVTAGRVFRDTPVATFGAASGLSGTTSDWMIGATIDSPGGLQVAGRVITSSSLDVTRGEIHASLSKSRYSISAGYINSIADPVEARVDRVSDIVLSGSYKFTPQWSGTASGRYDFVDDGYSRVDMGLTYRNECASFDLSLSRRLTTSTNLQPSTTIDVSFGLIGFGAGSSGAARQCRR</sequence>
<gene>
    <name evidence="1 3" type="primary">lptD</name>
    <name evidence="3" type="ORF">QF092_02825</name>
</gene>
<comment type="caution">
    <text evidence="1">Lacks conserved residue(s) required for the propagation of feature annotation.</text>
</comment>
<dbReference type="EMBL" id="CP124535">
    <property type="protein sequence ID" value="WGV16767.1"/>
    <property type="molecule type" value="Genomic_DNA"/>
</dbReference>